<feature type="domain" description="Tudor" evidence="8">
    <location>
        <begin position="576"/>
        <end position="634"/>
    </location>
</feature>
<dbReference type="Gene3D" id="1.10.8.10">
    <property type="entry name" value="DNA helicase RuvA subunit, C-terminal domain"/>
    <property type="match status" value="1"/>
</dbReference>
<dbReference type="Gene3D" id="2.40.50.770">
    <property type="entry name" value="RecQ-mediated genome instability protein Rmi1, C-terminal domain"/>
    <property type="match status" value="1"/>
</dbReference>
<reference evidence="10" key="1">
    <citation type="submission" date="2025-08" db="UniProtKB">
        <authorList>
            <consortium name="RefSeq"/>
        </authorList>
    </citation>
    <scope>IDENTIFICATION</scope>
    <source>
        <tissue evidence="10">Thorax and Abdomen</tissue>
    </source>
</reference>
<dbReference type="GeneID" id="107220204"/>
<feature type="compositionally biased region" description="Basic and acidic residues" evidence="6">
    <location>
        <begin position="644"/>
        <end position="653"/>
    </location>
</feature>
<dbReference type="InterPro" id="IPR042470">
    <property type="entry name" value="RMI1_N_C_sf"/>
</dbReference>
<dbReference type="PANTHER" id="PTHR13681:SF24">
    <property type="entry name" value="TUDOR DOMAIN-CONTAINING PROTEIN 3"/>
    <property type="match status" value="1"/>
</dbReference>
<dbReference type="Gene3D" id="2.30.30.140">
    <property type="match status" value="1"/>
</dbReference>
<dbReference type="GO" id="GO:0006325">
    <property type="term" value="P:chromatin organization"/>
    <property type="evidence" value="ECO:0007669"/>
    <property type="project" value="UniProtKB-KW"/>
</dbReference>
<comment type="subcellular location">
    <subcellularLocation>
        <location evidence="1">Nucleus</location>
    </subcellularLocation>
</comment>
<dbReference type="GO" id="GO:0005634">
    <property type="term" value="C:nucleus"/>
    <property type="evidence" value="ECO:0007669"/>
    <property type="project" value="UniProtKB-SubCell"/>
</dbReference>
<feature type="compositionally biased region" description="Polar residues" evidence="6">
    <location>
        <begin position="513"/>
        <end position="555"/>
    </location>
</feature>
<evidence type="ECO:0000256" key="4">
    <source>
        <dbReference type="ARBA" id="ARBA00023242"/>
    </source>
</evidence>
<dbReference type="Pfam" id="PF08585">
    <property type="entry name" value="RMI1_N_C"/>
    <property type="match status" value="1"/>
</dbReference>
<feature type="compositionally biased region" description="Basic and acidic residues" evidence="6">
    <location>
        <begin position="264"/>
        <end position="301"/>
    </location>
</feature>
<evidence type="ECO:0000313" key="10">
    <source>
        <dbReference type="RefSeq" id="XP_015514181.1"/>
    </source>
</evidence>
<keyword evidence="3" id="KW-0156">Chromatin regulator</keyword>
<dbReference type="InterPro" id="IPR013894">
    <property type="entry name" value="RMI1_OB"/>
</dbReference>
<name>A0A6J0BI74_NEOLC</name>
<evidence type="ECO:0000259" key="8">
    <source>
        <dbReference type="PROSITE" id="PS50304"/>
    </source>
</evidence>
<feature type="compositionally biased region" description="Basic and acidic residues" evidence="6">
    <location>
        <begin position="481"/>
        <end position="491"/>
    </location>
</feature>
<feature type="compositionally biased region" description="Low complexity" evidence="6">
    <location>
        <begin position="449"/>
        <end position="480"/>
    </location>
</feature>
<feature type="domain" description="UBA" evidence="7">
    <location>
        <begin position="228"/>
        <end position="268"/>
    </location>
</feature>
<feature type="region of interest" description="Disordered" evidence="6">
    <location>
        <begin position="513"/>
        <end position="564"/>
    </location>
</feature>
<evidence type="ECO:0000259" key="7">
    <source>
        <dbReference type="PROSITE" id="PS50030"/>
    </source>
</evidence>
<dbReference type="PANTHER" id="PTHR13681">
    <property type="entry name" value="SURVIVAL OF MOTOR NEURON-RELATED-SPLICING FACTOR 30-RELATED"/>
    <property type="match status" value="1"/>
</dbReference>
<dbReference type="RefSeq" id="XP_015514181.1">
    <property type="nucleotide sequence ID" value="XM_015658695.2"/>
</dbReference>
<dbReference type="SUPFAM" id="SSF63748">
    <property type="entry name" value="Tudor/PWWP/MBT"/>
    <property type="match status" value="1"/>
</dbReference>
<dbReference type="Proteomes" id="UP000829291">
    <property type="component" value="Chromosome 6"/>
</dbReference>
<evidence type="ECO:0000256" key="5">
    <source>
        <dbReference type="ARBA" id="ARBA00035105"/>
    </source>
</evidence>
<comment type="function">
    <text evidence="5">Scaffolding protein that specifically recognizes and binds dimethylarginine-containing proteins. Plays a role in the regulation of translation of target mRNAs by binding Arg/Gly-rich motifs (GAR) in dimethylarginine-containing proteins. In nucleus, acts as a coactivator: recognizes and binds asymmetric dimethylation on the core histone tails associated with transcriptional activation (H3R17me2a and H4R3me2a) and recruits proteins at these arginine-methylated loci. In cytoplasm, acts as an antiviral factor that participates in the assembly of stress granules together with G3BP1.</text>
</comment>
<evidence type="ECO:0000256" key="1">
    <source>
        <dbReference type="ARBA" id="ARBA00004123"/>
    </source>
</evidence>
<organism evidence="10">
    <name type="scientific">Neodiprion lecontei</name>
    <name type="common">Redheaded pine sawfly</name>
    <dbReference type="NCBI Taxonomy" id="441921"/>
    <lineage>
        <taxon>Eukaryota</taxon>
        <taxon>Metazoa</taxon>
        <taxon>Ecdysozoa</taxon>
        <taxon>Arthropoda</taxon>
        <taxon>Hexapoda</taxon>
        <taxon>Insecta</taxon>
        <taxon>Pterygota</taxon>
        <taxon>Neoptera</taxon>
        <taxon>Endopterygota</taxon>
        <taxon>Hymenoptera</taxon>
        <taxon>Tenthredinoidea</taxon>
        <taxon>Diprionidae</taxon>
        <taxon>Diprioninae</taxon>
        <taxon>Neodiprion</taxon>
    </lineage>
</organism>
<feature type="region of interest" description="Disordered" evidence="6">
    <location>
        <begin position="644"/>
        <end position="716"/>
    </location>
</feature>
<dbReference type="InterPro" id="IPR015940">
    <property type="entry name" value="UBA"/>
</dbReference>
<feature type="compositionally biased region" description="Basic residues" evidence="6">
    <location>
        <begin position="682"/>
        <end position="691"/>
    </location>
</feature>
<dbReference type="OrthoDB" id="434939at2759"/>
<dbReference type="SMART" id="SM01161">
    <property type="entry name" value="DUF1767"/>
    <property type="match status" value="1"/>
</dbReference>
<dbReference type="PROSITE" id="PS50030">
    <property type="entry name" value="UBA"/>
    <property type="match status" value="1"/>
</dbReference>
<protein>
    <recommendedName>
        <fullName evidence="2">Tudor domain-containing protein 3</fullName>
    </recommendedName>
</protein>
<evidence type="ECO:0000256" key="2">
    <source>
        <dbReference type="ARBA" id="ARBA00013421"/>
    </source>
</evidence>
<accession>A0A6J0BI74</accession>
<evidence type="ECO:0000256" key="6">
    <source>
        <dbReference type="SAM" id="MobiDB-lite"/>
    </source>
</evidence>
<dbReference type="InterPro" id="IPR009060">
    <property type="entry name" value="UBA-like_sf"/>
</dbReference>
<proteinExistence type="predicted"/>
<evidence type="ECO:0000313" key="9">
    <source>
        <dbReference type="Proteomes" id="UP000829291"/>
    </source>
</evidence>
<feature type="compositionally biased region" description="Polar residues" evidence="6">
    <location>
        <begin position="385"/>
        <end position="425"/>
    </location>
</feature>
<sequence length="716" mass="80908">MDELRAQGWYLSDEGYNLLGDTRDVQKIIKKALDYDLKEISSGQGDLTQGNVVWQIQKLRNVAAPKGNEESRSTPRLLKLSLTDGQNNFQAIEIEPISSLSINTPPGTKLLMKKGVLSISHGIILLKPSHIFSVLGGKVPSLVEKWEMNKKLAQHTRVRPAEEGGPPPWIPFGKKIIKISEQDKNFKALADKERASKENAEFEAQRKDAIAEAAKQGSKKVFGGGNKQLLDHSVQRIVDQGYSIEQAEYALKLSRNNVDRALRSLQRNDNRYNKEPGDSTSAREVREPKGKRFEKKVEDGKPSSGRVSLFDFLEDKLPAQTDLPEETKPQGTNDFYTSKGPHDRFESRSTDQMGRGGRNPRGGRSYQPAPRYSEEVKSSKPKLSKANSAAVQYPQYNSANTSSNQRKPPRFQKSQENSTATFQHENNYKMGFNKSSHFPDSKNGIAPPRLESSSENGNNRNRLEQQGNNYNNNRQQNHYQAEPKPREKQDHNPYNPNVHNRTNTIYQTHKNTSIESYQNPNGSSSEQNYRNRQNRNLPTVSNGRYNSKETGSLNEQKGGGNNNNQLAIPQAEGMWVWQPGDKCMAKYWEDNRYYNAEVTAVSHRTCVVLFKDFNNFEEVLQADCIPITIEDGPILQDGSRDFKQHVQRGENRQQRNNQGNHITTGMEFRRGGGGSGTGTRGYNRRPQHRSTRPIYQPPGQRNHSPSRAQKDTNSAS</sequence>
<dbReference type="FunCoup" id="A0A6J0BI74">
    <property type="interactions" value="1772"/>
</dbReference>
<dbReference type="PROSITE" id="PS50304">
    <property type="entry name" value="TUDOR"/>
    <property type="match status" value="1"/>
</dbReference>
<feature type="compositionally biased region" description="Low complexity" evidence="6">
    <location>
        <begin position="654"/>
        <end position="666"/>
    </location>
</feature>
<keyword evidence="9" id="KW-1185">Reference proteome</keyword>
<evidence type="ECO:0000256" key="3">
    <source>
        <dbReference type="ARBA" id="ARBA00022853"/>
    </source>
</evidence>
<dbReference type="SMART" id="SM00333">
    <property type="entry name" value="TUDOR"/>
    <property type="match status" value="1"/>
</dbReference>
<feature type="compositionally biased region" description="Polar residues" evidence="6">
    <location>
        <begin position="699"/>
        <end position="716"/>
    </location>
</feature>
<feature type="region of interest" description="Disordered" evidence="6">
    <location>
        <begin position="264"/>
        <end position="501"/>
    </location>
</feature>
<dbReference type="CTD" id="81550"/>
<dbReference type="SUPFAM" id="SSF46934">
    <property type="entry name" value="UBA-like"/>
    <property type="match status" value="1"/>
</dbReference>
<dbReference type="AlphaFoldDB" id="A0A6J0BI74"/>
<keyword evidence="4" id="KW-0539">Nucleus</keyword>
<dbReference type="InterPro" id="IPR002999">
    <property type="entry name" value="Tudor"/>
</dbReference>
<feature type="compositionally biased region" description="Polar residues" evidence="6">
    <location>
        <begin position="492"/>
        <end position="501"/>
    </location>
</feature>
<gene>
    <name evidence="10" type="primary">LOC107220204</name>
</gene>
<feature type="compositionally biased region" description="Basic and acidic residues" evidence="6">
    <location>
        <begin position="340"/>
        <end position="349"/>
    </location>
</feature>
<dbReference type="InParanoid" id="A0A6J0BI74"/>
<dbReference type="KEGG" id="nlo:107220204"/>